<dbReference type="PANTHER" id="PTHR43814:SF1">
    <property type="entry name" value="ARGININOSUCCINATE LYASE"/>
    <property type="match status" value="1"/>
</dbReference>
<dbReference type="Gene3D" id="1.10.40.30">
    <property type="entry name" value="Fumarase/aspartase (C-terminal domain)"/>
    <property type="match status" value="1"/>
</dbReference>
<dbReference type="HAMAP" id="MF_00006">
    <property type="entry name" value="Arg_succ_lyase"/>
    <property type="match status" value="1"/>
</dbReference>
<dbReference type="InterPro" id="IPR000362">
    <property type="entry name" value="Fumarate_lyase_fam"/>
</dbReference>
<feature type="domain" description="Fumarate lyase N-terminal" evidence="4">
    <location>
        <begin position="8"/>
        <end position="300"/>
    </location>
</feature>
<comment type="catalytic activity">
    <reaction evidence="1">
        <text>2-(N(omega)-L-arginino)succinate = fumarate + L-arginine</text>
        <dbReference type="Rhea" id="RHEA:24020"/>
        <dbReference type="ChEBI" id="CHEBI:29806"/>
        <dbReference type="ChEBI" id="CHEBI:32682"/>
        <dbReference type="ChEBI" id="CHEBI:57472"/>
        <dbReference type="EC" id="4.3.2.1"/>
    </reaction>
</comment>
<comment type="subcellular location">
    <subcellularLocation>
        <location evidence="1">Cytoplasm</location>
    </subcellularLocation>
</comment>
<dbReference type="Pfam" id="PF14698">
    <property type="entry name" value="ASL_C2"/>
    <property type="match status" value="1"/>
</dbReference>
<evidence type="ECO:0000256" key="2">
    <source>
        <dbReference type="NCBIfam" id="TIGR00838"/>
    </source>
</evidence>
<keyword evidence="3" id="KW-0175">Coiled coil</keyword>
<dbReference type="RefSeq" id="WP_135389554.1">
    <property type="nucleotide sequence ID" value="NZ_PGGK01000005.1"/>
</dbReference>
<organism evidence="6 7">
    <name type="scientific">Methanolobus halotolerans</name>
    <dbReference type="NCBI Taxonomy" id="2052935"/>
    <lineage>
        <taxon>Archaea</taxon>
        <taxon>Methanobacteriati</taxon>
        <taxon>Methanobacteriota</taxon>
        <taxon>Stenosarchaea group</taxon>
        <taxon>Methanomicrobia</taxon>
        <taxon>Methanosarcinales</taxon>
        <taxon>Methanosarcinaceae</taxon>
        <taxon>Methanolobus</taxon>
    </lineage>
</organism>
<keyword evidence="1" id="KW-0055">Arginine biosynthesis</keyword>
<dbReference type="PRINTS" id="PR00149">
    <property type="entry name" value="FUMRATELYASE"/>
</dbReference>
<dbReference type="FunFam" id="1.20.200.10:FF:000015">
    <property type="entry name" value="argininosuccinate lyase isoform X2"/>
    <property type="match status" value="1"/>
</dbReference>
<evidence type="ECO:0000256" key="3">
    <source>
        <dbReference type="SAM" id="Coils"/>
    </source>
</evidence>
<dbReference type="PRINTS" id="PR00145">
    <property type="entry name" value="ARGSUCLYASE"/>
</dbReference>
<feature type="domain" description="Argininosuccinate lyase C-terminal" evidence="5">
    <location>
        <begin position="363"/>
        <end position="431"/>
    </location>
</feature>
<keyword evidence="1 6" id="KW-0456">Lyase</keyword>
<dbReference type="GO" id="GO:0042450">
    <property type="term" value="P:L-arginine biosynthetic process via ornithine"/>
    <property type="evidence" value="ECO:0007669"/>
    <property type="project" value="UniProtKB-UniRule"/>
</dbReference>
<dbReference type="OrthoDB" id="27337at2157"/>
<proteinExistence type="inferred from homology"/>
<keyword evidence="1" id="KW-0963">Cytoplasm</keyword>
<evidence type="ECO:0000259" key="4">
    <source>
        <dbReference type="Pfam" id="PF00206"/>
    </source>
</evidence>
<accession>A0A4E0Q685</accession>
<name>A0A4E0Q685_9EURY</name>
<dbReference type="AlphaFoldDB" id="A0A4E0Q685"/>
<dbReference type="Gene3D" id="1.10.275.10">
    <property type="entry name" value="Fumarase/aspartase (N-terminal domain)"/>
    <property type="match status" value="1"/>
</dbReference>
<evidence type="ECO:0000313" key="6">
    <source>
        <dbReference type="EMBL" id="TGC09516.1"/>
    </source>
</evidence>
<dbReference type="Proteomes" id="UP000297295">
    <property type="component" value="Unassembled WGS sequence"/>
</dbReference>
<dbReference type="SUPFAM" id="SSF48557">
    <property type="entry name" value="L-aspartase-like"/>
    <property type="match status" value="1"/>
</dbReference>
<keyword evidence="1" id="KW-0028">Amino-acid biosynthesis</keyword>
<dbReference type="GO" id="GO:0005829">
    <property type="term" value="C:cytosol"/>
    <property type="evidence" value="ECO:0007669"/>
    <property type="project" value="TreeGrafter"/>
</dbReference>
<dbReference type="GO" id="GO:0004056">
    <property type="term" value="F:argininosuccinate lyase activity"/>
    <property type="evidence" value="ECO:0007669"/>
    <property type="project" value="UniProtKB-UniRule"/>
</dbReference>
<dbReference type="CDD" id="cd01359">
    <property type="entry name" value="Argininosuccinate_lyase"/>
    <property type="match status" value="1"/>
</dbReference>
<dbReference type="InterPro" id="IPR029419">
    <property type="entry name" value="Arg_succ_lyase_C"/>
</dbReference>
<keyword evidence="7" id="KW-1185">Reference proteome</keyword>
<dbReference type="Gene3D" id="1.20.200.10">
    <property type="entry name" value="Fumarase/aspartase (Central domain)"/>
    <property type="match status" value="1"/>
</dbReference>
<comment type="pathway">
    <text evidence="1">Amino-acid biosynthesis; L-arginine biosynthesis; L-arginine from L-ornithine and carbamoyl phosphate: step 3/3.</text>
</comment>
<feature type="coiled-coil region" evidence="3">
    <location>
        <begin position="117"/>
        <end position="144"/>
    </location>
</feature>
<evidence type="ECO:0000259" key="5">
    <source>
        <dbReference type="Pfam" id="PF14698"/>
    </source>
</evidence>
<dbReference type="EMBL" id="PGGK01000005">
    <property type="protein sequence ID" value="TGC09516.1"/>
    <property type="molecule type" value="Genomic_DNA"/>
</dbReference>
<gene>
    <name evidence="1 6" type="primary">argH</name>
    <name evidence="6" type="ORF">CUN85_06715</name>
</gene>
<evidence type="ECO:0000256" key="1">
    <source>
        <dbReference type="HAMAP-Rule" id="MF_00006"/>
    </source>
</evidence>
<dbReference type="InterPro" id="IPR022761">
    <property type="entry name" value="Fumarate_lyase_N"/>
</dbReference>
<dbReference type="NCBIfam" id="TIGR00838">
    <property type="entry name" value="argH"/>
    <property type="match status" value="1"/>
</dbReference>
<comment type="caution">
    <text evidence="6">The sequence shown here is derived from an EMBL/GenBank/DDBJ whole genome shotgun (WGS) entry which is preliminary data.</text>
</comment>
<dbReference type="InterPro" id="IPR008948">
    <property type="entry name" value="L-Aspartase-like"/>
</dbReference>
<sequence>MSEILRRGRLSSTPDEDILNFTSSMSADKWIFEADILVDLAHTVMLKEQSIIREQDCSKILKGLLQIREDGIGSLDHSYEDIHISLESRLIDMVGEDVGGRMHSGRSRNDEVVTCIRIRLRDELLSLMEELSQLRKNLLDMASENKDTLMPGFTHLQHAQPTTFAHHLLAHSGALSRDTQRLMEAFSRVNECPLGAAAFASTGFLLDRERTRSLLGFERLIENSMDAVSSRDFMIESASILVNIMVNLSKMAEEIVIWSTTEFGFIELHDSYSSTSSIMPQKKNPDTAELIRGKSGTVIGSLMALISICKALPLSYNRDLQEATPNLWRAVETTRGAARVMAGIFATLEVNTDAMSLQSTAGFTTATELADTMVRAAGIPFRTAHQIVGVLARENRDPTPEDIDAAARNVLGENLSERGLSREMVKEALDPLSNISKRSITGGPSPNELERAIRSCFEELELEHTRITEFNNSIEHSLNALFTVVDRCIESSSK</sequence>
<dbReference type="InterPro" id="IPR024083">
    <property type="entry name" value="Fumarase/histidase_N"/>
</dbReference>
<dbReference type="EC" id="4.3.2.1" evidence="1 2"/>
<evidence type="ECO:0000313" key="7">
    <source>
        <dbReference type="Proteomes" id="UP000297295"/>
    </source>
</evidence>
<reference evidence="6 7" key="1">
    <citation type="submission" date="2017-11" db="EMBL/GenBank/DDBJ databases">
        <title>Isolation and Characterization of Methanogenic Archaea from Saline Meromictic Lake at Siberia.</title>
        <authorList>
            <person name="Shen Y."/>
            <person name="Huang H.-H."/>
            <person name="Lai M.-C."/>
            <person name="Chen S.-C."/>
        </authorList>
    </citation>
    <scope>NUCLEOTIDE SEQUENCE [LARGE SCALE GENOMIC DNA]</scope>
    <source>
        <strain evidence="6 7">SY-01</strain>
    </source>
</reference>
<comment type="similarity">
    <text evidence="1">Belongs to the lyase 1 family. Argininosuccinate lyase subfamily.</text>
</comment>
<dbReference type="UniPathway" id="UPA00068">
    <property type="reaction ID" value="UER00114"/>
</dbReference>
<dbReference type="Pfam" id="PF00206">
    <property type="entry name" value="Lyase_1"/>
    <property type="match status" value="1"/>
</dbReference>
<protein>
    <recommendedName>
        <fullName evidence="1 2">Argininosuccinate lyase</fullName>
        <shortName evidence="1">ASAL</shortName>
        <ecNumber evidence="1 2">4.3.2.1</ecNumber>
    </recommendedName>
    <alternativeName>
        <fullName evidence="1">Arginosuccinase</fullName>
    </alternativeName>
</protein>
<dbReference type="InterPro" id="IPR009049">
    <property type="entry name" value="Argininosuccinate_lyase"/>
</dbReference>
<dbReference type="PANTHER" id="PTHR43814">
    <property type="entry name" value="ARGININOSUCCINATE LYASE"/>
    <property type="match status" value="1"/>
</dbReference>